<name>A0ABS2TRT8_9ACTN</name>
<dbReference type="Proteomes" id="UP000749040">
    <property type="component" value="Unassembled WGS sequence"/>
</dbReference>
<dbReference type="SUPFAM" id="SSF82171">
    <property type="entry name" value="DPP6 N-terminal domain-like"/>
    <property type="match status" value="1"/>
</dbReference>
<keyword evidence="3" id="KW-1185">Reference proteome</keyword>
<feature type="compositionally biased region" description="Gly residues" evidence="1">
    <location>
        <begin position="40"/>
        <end position="62"/>
    </location>
</feature>
<feature type="compositionally biased region" description="Polar residues" evidence="1">
    <location>
        <begin position="21"/>
        <end position="36"/>
    </location>
</feature>
<gene>
    <name evidence="2" type="ORF">ITX44_14785</name>
</gene>
<reference evidence="2 3" key="1">
    <citation type="submission" date="2021-01" db="EMBL/GenBank/DDBJ databases">
        <title>Streptomyces acididurans sp. nov., isolated from a peat swamp forest soil.</title>
        <authorList>
            <person name="Chantavorakit T."/>
            <person name="Duangmal K."/>
        </authorList>
    </citation>
    <scope>NUCLEOTIDE SEQUENCE [LARGE SCALE GENOMIC DNA]</scope>
    <source>
        <strain evidence="2 3">KK5PA1</strain>
    </source>
</reference>
<evidence type="ECO:0000313" key="2">
    <source>
        <dbReference type="EMBL" id="MBM9505797.1"/>
    </source>
</evidence>
<dbReference type="EMBL" id="JADKYB010000007">
    <property type="protein sequence ID" value="MBM9505797.1"/>
    <property type="molecule type" value="Genomic_DNA"/>
</dbReference>
<feature type="region of interest" description="Disordered" evidence="1">
    <location>
        <begin position="16"/>
        <end position="83"/>
    </location>
</feature>
<organism evidence="2 3">
    <name type="scientific">Actinacidiphila acididurans</name>
    <dbReference type="NCBI Taxonomy" id="2784346"/>
    <lineage>
        <taxon>Bacteria</taxon>
        <taxon>Bacillati</taxon>
        <taxon>Actinomycetota</taxon>
        <taxon>Actinomycetes</taxon>
        <taxon>Kitasatosporales</taxon>
        <taxon>Streptomycetaceae</taxon>
        <taxon>Actinacidiphila</taxon>
    </lineage>
</organism>
<feature type="compositionally biased region" description="Low complexity" evidence="1">
    <location>
        <begin position="63"/>
        <end position="76"/>
    </location>
</feature>
<protein>
    <submittedName>
        <fullName evidence="2">Uncharacterized protein</fullName>
    </submittedName>
</protein>
<evidence type="ECO:0000313" key="3">
    <source>
        <dbReference type="Proteomes" id="UP000749040"/>
    </source>
</evidence>
<comment type="caution">
    <text evidence="2">The sequence shown here is derived from an EMBL/GenBank/DDBJ whole genome shotgun (WGS) entry which is preliminary data.</text>
</comment>
<evidence type="ECO:0000256" key="1">
    <source>
        <dbReference type="SAM" id="MobiDB-lite"/>
    </source>
</evidence>
<proteinExistence type="predicted"/>
<accession>A0ABS2TRT8</accession>
<sequence length="350" mass="35476">MTTGITAGAALMLTACGPDGSLSNGQAPSPSATGSVKGQAGQGGQQGDQGSADGKGGSGAGAQGASAQPAGSAAPAKLNGTAGTGLTISDGTRYVVMNGTRVDFGTEVRDLAWAPDGHRAVFVDGDGDLVTAAPDGSDRVVLARNPGGQTWSHPTWRHRDADPQNGFPAADDIFFVIRAGGVSRLYQIPSGARDGRPTPLPLAGEPTEGMAELPQTGNVWPSAGGRYGESVYANSDTGKVYIRDDYLRQQGSAITEGSEPAAADTGNDIVFVRSVGGHDHLFLEHSADSGPQYTDLTPGATTDYTEPAFAPGGRTVAARTPDGIVTLPVDGSHAPVKVSGYVGLPAYRTS</sequence>